<sequence>MLSFLILPQRHEARQSQDQLQVMTSESEISLQVYTDSANGAIYSHELRIHLVNKSRQEAEKLLSH</sequence>
<dbReference type="Proteomes" id="UP000054928">
    <property type="component" value="Unassembled WGS sequence"/>
</dbReference>
<dbReference type="AlphaFoldDB" id="A0A0N7L6V8"/>
<evidence type="ECO:0000313" key="1">
    <source>
        <dbReference type="EMBL" id="CEG45355.1"/>
    </source>
</evidence>
<accession>A0A0N7L6V8</accession>
<name>A0A0N7L6V8_PLAHL</name>
<protein>
    <submittedName>
        <fullName evidence="1">Uncharacterized protein</fullName>
    </submittedName>
</protein>
<dbReference type="GeneID" id="36396714"/>
<dbReference type="RefSeq" id="XP_024581724.1">
    <property type="nucleotide sequence ID" value="XM_024716091.1"/>
</dbReference>
<evidence type="ECO:0000313" key="2">
    <source>
        <dbReference type="Proteomes" id="UP000054928"/>
    </source>
</evidence>
<dbReference type="EMBL" id="CCYD01001572">
    <property type="protein sequence ID" value="CEG45355.1"/>
    <property type="molecule type" value="Genomic_DNA"/>
</dbReference>
<keyword evidence="2" id="KW-1185">Reference proteome</keyword>
<reference evidence="2" key="1">
    <citation type="submission" date="2014-09" db="EMBL/GenBank/DDBJ databases">
        <authorList>
            <person name="Sharma Rahul"/>
            <person name="Thines Marco"/>
        </authorList>
    </citation>
    <scope>NUCLEOTIDE SEQUENCE [LARGE SCALE GENOMIC DNA]</scope>
</reference>
<proteinExistence type="predicted"/>
<organism evidence="1 2">
    <name type="scientific">Plasmopara halstedii</name>
    <name type="common">Downy mildew of sunflower</name>
    <dbReference type="NCBI Taxonomy" id="4781"/>
    <lineage>
        <taxon>Eukaryota</taxon>
        <taxon>Sar</taxon>
        <taxon>Stramenopiles</taxon>
        <taxon>Oomycota</taxon>
        <taxon>Peronosporomycetes</taxon>
        <taxon>Peronosporales</taxon>
        <taxon>Peronosporaceae</taxon>
        <taxon>Plasmopara</taxon>
    </lineage>
</organism>